<evidence type="ECO:0000256" key="5">
    <source>
        <dbReference type="ARBA" id="ARBA00023002"/>
    </source>
</evidence>
<dbReference type="RefSeq" id="WP_166862999.1">
    <property type="nucleotide sequence ID" value="NZ_JAAQOM010000018.1"/>
</dbReference>
<dbReference type="EMBL" id="JAAQOM010000018">
    <property type="protein sequence ID" value="NIA56914.1"/>
    <property type="molecule type" value="Genomic_DNA"/>
</dbReference>
<dbReference type="PRINTS" id="PR00411">
    <property type="entry name" value="PNDRDTASEI"/>
</dbReference>
<gene>
    <name evidence="7" type="ORF">HAV22_25145</name>
</gene>
<feature type="domain" description="FAD/NAD(P)-binding" evidence="6">
    <location>
        <begin position="9"/>
        <end position="339"/>
    </location>
</feature>
<dbReference type="SUPFAM" id="SSF51905">
    <property type="entry name" value="FAD/NAD(P)-binding domain"/>
    <property type="match status" value="1"/>
</dbReference>
<comment type="cofactor">
    <cofactor evidence="1">
        <name>FAD</name>
        <dbReference type="ChEBI" id="CHEBI:57692"/>
    </cofactor>
</comment>
<dbReference type="PRINTS" id="PR00368">
    <property type="entry name" value="FADPNR"/>
</dbReference>
<accession>A0ABX0PHZ7</accession>
<organism evidence="7 8">
    <name type="scientific">Telluria antibiotica</name>
    <dbReference type="NCBI Taxonomy" id="2717319"/>
    <lineage>
        <taxon>Bacteria</taxon>
        <taxon>Pseudomonadati</taxon>
        <taxon>Pseudomonadota</taxon>
        <taxon>Betaproteobacteria</taxon>
        <taxon>Burkholderiales</taxon>
        <taxon>Oxalobacteraceae</taxon>
        <taxon>Telluria group</taxon>
        <taxon>Telluria</taxon>
    </lineage>
</organism>
<sequence length="437" mass="47592">MVKKSESDNIIIVGGGAGGLELACKLGRKLGRERVTLVDHAFYHIWKPSLHEVAAGTMDMHKEGLPYTMLAHHNDFTFVYGSFAGLDAEKREITVAAVEEDSGDVIIPQRRLGYAKLCIAVGSTSHYFNTPGAAEHTISLNGPGDAERFRIEMLKQMTWAENRKEQDAGAGVDVIIIGGGATGVELAAELREASNKYIDYGFRRLDATRDIRITLLEGAPRILPPLPEKVAAAAKDLLEERHVRVVADCRVARIVPGQVQDATGHVYPYHVCVWAAGIKAPAFLATLGLPTNAAGQLEVTPSLNVKGHADIYAIGDCAACTMEDGRRVPPRAQAAHQQADHLYRAFVREMRGGRAAPVPYVYRDYGSLVSVGSQTSVGTLMGSLKGRSWFVRGGLARIMYVSLHLLHDRAVLGWMRTCSLAIARTLIRRNTALVKLH</sequence>
<dbReference type="Pfam" id="PF07992">
    <property type="entry name" value="Pyr_redox_2"/>
    <property type="match status" value="1"/>
</dbReference>
<dbReference type="Proteomes" id="UP000716322">
    <property type="component" value="Unassembled WGS sequence"/>
</dbReference>
<keyword evidence="3" id="KW-0285">Flavoprotein</keyword>
<dbReference type="PANTHER" id="PTHR42913">
    <property type="entry name" value="APOPTOSIS-INDUCING FACTOR 1"/>
    <property type="match status" value="1"/>
</dbReference>
<keyword evidence="5" id="KW-0560">Oxidoreductase</keyword>
<name>A0ABX0PHZ7_9BURK</name>
<keyword evidence="8" id="KW-1185">Reference proteome</keyword>
<proteinExistence type="inferred from homology"/>
<protein>
    <submittedName>
        <fullName evidence="7">NAD(P)/FAD-dependent oxidoreductase</fullName>
    </submittedName>
</protein>
<dbReference type="InterPro" id="IPR023753">
    <property type="entry name" value="FAD/NAD-binding_dom"/>
</dbReference>
<evidence type="ECO:0000256" key="4">
    <source>
        <dbReference type="ARBA" id="ARBA00022827"/>
    </source>
</evidence>
<dbReference type="InterPro" id="IPR036188">
    <property type="entry name" value="FAD/NAD-bd_sf"/>
</dbReference>
<dbReference type="Gene3D" id="3.50.50.100">
    <property type="match status" value="1"/>
</dbReference>
<comment type="similarity">
    <text evidence="2">Belongs to the NADH dehydrogenase family.</text>
</comment>
<keyword evidence="4" id="KW-0274">FAD</keyword>
<reference evidence="7 8" key="1">
    <citation type="submission" date="2020-03" db="EMBL/GenBank/DDBJ databases">
        <title>Genome sequence of strain Massilia sp. TW-1.</title>
        <authorList>
            <person name="Chaudhary D.K."/>
        </authorList>
    </citation>
    <scope>NUCLEOTIDE SEQUENCE [LARGE SCALE GENOMIC DNA]</scope>
    <source>
        <strain evidence="7 8">TW-1</strain>
    </source>
</reference>
<evidence type="ECO:0000313" key="8">
    <source>
        <dbReference type="Proteomes" id="UP000716322"/>
    </source>
</evidence>
<evidence type="ECO:0000256" key="1">
    <source>
        <dbReference type="ARBA" id="ARBA00001974"/>
    </source>
</evidence>
<dbReference type="InterPro" id="IPR051169">
    <property type="entry name" value="NADH-Q_oxidoreductase"/>
</dbReference>
<evidence type="ECO:0000256" key="3">
    <source>
        <dbReference type="ARBA" id="ARBA00022630"/>
    </source>
</evidence>
<evidence type="ECO:0000313" key="7">
    <source>
        <dbReference type="EMBL" id="NIA56914.1"/>
    </source>
</evidence>
<evidence type="ECO:0000256" key="2">
    <source>
        <dbReference type="ARBA" id="ARBA00005272"/>
    </source>
</evidence>
<evidence type="ECO:0000259" key="6">
    <source>
        <dbReference type="Pfam" id="PF07992"/>
    </source>
</evidence>
<dbReference type="PANTHER" id="PTHR42913:SF3">
    <property type="entry name" value="64 KDA MITOCHONDRIAL NADH DEHYDROGENASE (EUROFUNG)"/>
    <property type="match status" value="1"/>
</dbReference>
<comment type="caution">
    <text evidence="7">The sequence shown here is derived from an EMBL/GenBank/DDBJ whole genome shotgun (WGS) entry which is preliminary data.</text>
</comment>